<proteinExistence type="predicted"/>
<evidence type="ECO:0000313" key="1">
    <source>
        <dbReference type="EMBL" id="GME95172.1"/>
    </source>
</evidence>
<dbReference type="Proteomes" id="UP001165101">
    <property type="component" value="Unassembled WGS sequence"/>
</dbReference>
<comment type="caution">
    <text evidence="1">The sequence shown here is derived from an EMBL/GenBank/DDBJ whole genome shotgun (WGS) entry which is preliminary data.</text>
</comment>
<keyword evidence="2" id="KW-1185">Reference proteome</keyword>
<sequence>MTEVSPEQIVSIVNIIDSSVTDVKLSEQDQQVEHLLNLIDEYETLRSEFEQNFKDGFFNLARANYASVGRRFGSDYFDSRNFKAVKNIKVENESEMKVVDLRDDPISNNEKSIELNDNQSASAPEKENSAVLKKRKNKLANNSKDHDDHDGATTTDLQVSKNESQSKPVGLKSEQASLEEDKLRDPINMFGILSPPQLKQSQKSFTLGIEQTVELIRIQAEIVKISRALNKEKKKQKNSAKTKDI</sequence>
<evidence type="ECO:0000313" key="2">
    <source>
        <dbReference type="Proteomes" id="UP001165101"/>
    </source>
</evidence>
<reference evidence="1" key="1">
    <citation type="submission" date="2023-04" db="EMBL/GenBank/DDBJ databases">
        <title>Candida boidinii NBRC 1967.</title>
        <authorList>
            <person name="Ichikawa N."/>
            <person name="Sato H."/>
            <person name="Tonouchi N."/>
        </authorList>
    </citation>
    <scope>NUCLEOTIDE SEQUENCE</scope>
    <source>
        <strain evidence="1">NBRC 1967</strain>
    </source>
</reference>
<dbReference type="EMBL" id="BSXV01002210">
    <property type="protein sequence ID" value="GME95172.1"/>
    <property type="molecule type" value="Genomic_DNA"/>
</dbReference>
<organism evidence="1 2">
    <name type="scientific">Candida boidinii</name>
    <name type="common">Yeast</name>
    <dbReference type="NCBI Taxonomy" id="5477"/>
    <lineage>
        <taxon>Eukaryota</taxon>
        <taxon>Fungi</taxon>
        <taxon>Dikarya</taxon>
        <taxon>Ascomycota</taxon>
        <taxon>Saccharomycotina</taxon>
        <taxon>Pichiomycetes</taxon>
        <taxon>Pichiales</taxon>
        <taxon>Pichiaceae</taxon>
        <taxon>Ogataea</taxon>
        <taxon>Ogataea/Candida clade</taxon>
    </lineage>
</organism>
<protein>
    <submittedName>
        <fullName evidence="1">Unnamed protein product</fullName>
    </submittedName>
</protein>
<accession>A0ACB5TU76</accession>
<gene>
    <name evidence="1" type="ORF">Cboi01_000379300</name>
</gene>
<name>A0ACB5TU76_CANBO</name>